<comment type="caution">
    <text evidence="1">The sequence shown here is derived from an EMBL/GenBank/DDBJ whole genome shotgun (WGS) entry which is preliminary data.</text>
</comment>
<dbReference type="EMBL" id="JXCQ01000031">
    <property type="protein sequence ID" value="KIR21109.1"/>
    <property type="molecule type" value="Genomic_DNA"/>
</dbReference>
<reference evidence="1 2" key="1">
    <citation type="submission" date="2015-01" db="EMBL/GenBank/DDBJ databases">
        <title>Genome sequence of the beneficial rhizobacterium Pseudomonas fluorescens 2-79.</title>
        <authorList>
            <person name="Thuermer A."/>
            <person name="Daniel R."/>
        </authorList>
    </citation>
    <scope>NUCLEOTIDE SEQUENCE [LARGE SCALE GENOMIC DNA]</scope>
    <source>
        <strain evidence="1 2">2-79</strain>
    </source>
</reference>
<dbReference type="Gene3D" id="3.40.1000.10">
    <property type="entry name" value="Mog1/PsbP, alpha/beta/alpha sandwich"/>
    <property type="match status" value="1"/>
</dbReference>
<dbReference type="Pfam" id="PF08786">
    <property type="entry name" value="DcrB"/>
    <property type="match status" value="1"/>
</dbReference>
<dbReference type="Proteomes" id="UP000032210">
    <property type="component" value="Unassembled WGS sequence"/>
</dbReference>
<organism evidence="1 2">
    <name type="scientific">Pseudomonas fluorescens</name>
    <dbReference type="NCBI Taxonomy" id="294"/>
    <lineage>
        <taxon>Bacteria</taxon>
        <taxon>Pseudomonadati</taxon>
        <taxon>Pseudomonadota</taxon>
        <taxon>Gammaproteobacteria</taxon>
        <taxon>Pseudomonadales</taxon>
        <taxon>Pseudomonadaceae</taxon>
        <taxon>Pseudomonas</taxon>
    </lineage>
</organism>
<sequence>MARYLTQDINVDLGDEMPEDTTLNMLQFRERQTTLVIARSALPEHQSLDEAYTFQLDLLHKRLTALTCTDPVTVFIGKDKQIEGREAALQFTHGNQPMYQLQLACQLHGQQRLLVLNYSKHSALTEADISHWRAIKDSLHFT</sequence>
<evidence type="ECO:0008006" key="3">
    <source>
        <dbReference type="Google" id="ProtNLM"/>
    </source>
</evidence>
<accession>A0A0D0TGD0</accession>
<name>A0A0D0TGD0_PSEFL</name>
<proteinExistence type="predicted"/>
<dbReference type="PATRIC" id="fig|294.125.peg.3495"/>
<protein>
    <recommendedName>
        <fullName evidence="3">DUF1795 domain-containing protein</fullName>
    </recommendedName>
</protein>
<dbReference type="AlphaFoldDB" id="A0A0D0TGD0"/>
<evidence type="ECO:0000313" key="2">
    <source>
        <dbReference type="Proteomes" id="UP000032210"/>
    </source>
</evidence>
<dbReference type="SUPFAM" id="SSF55724">
    <property type="entry name" value="Mog1p/PsbP-like"/>
    <property type="match status" value="1"/>
</dbReference>
<dbReference type="RefSeq" id="WP_043049757.1">
    <property type="nucleotide sequence ID" value="NZ_JXCQ01000031.1"/>
</dbReference>
<dbReference type="InterPro" id="IPR014894">
    <property type="entry name" value="DcrB/EagT6"/>
</dbReference>
<gene>
    <name evidence="1" type="ORF">PFLU3_34070</name>
</gene>
<evidence type="ECO:0000313" key="1">
    <source>
        <dbReference type="EMBL" id="KIR21109.1"/>
    </source>
</evidence>
<dbReference type="InterPro" id="IPR016123">
    <property type="entry name" value="Mog1/PsbP_a/b/a-sand"/>
</dbReference>